<gene>
    <name evidence="8" type="ORF">NBR_LOCUS862</name>
</gene>
<dbReference type="Pfam" id="PF08572">
    <property type="entry name" value="PRP3"/>
    <property type="match status" value="1"/>
</dbReference>
<dbReference type="OMA" id="ASMFMNY"/>
<organism evidence="10">
    <name type="scientific">Nippostrongylus brasiliensis</name>
    <name type="common">Rat hookworm</name>
    <dbReference type="NCBI Taxonomy" id="27835"/>
    <lineage>
        <taxon>Eukaryota</taxon>
        <taxon>Metazoa</taxon>
        <taxon>Ecdysozoa</taxon>
        <taxon>Nematoda</taxon>
        <taxon>Chromadorea</taxon>
        <taxon>Rhabditida</taxon>
        <taxon>Rhabditina</taxon>
        <taxon>Rhabditomorpha</taxon>
        <taxon>Strongyloidea</taxon>
        <taxon>Heligmosomidae</taxon>
        <taxon>Nippostrongylus</taxon>
    </lineage>
</organism>
<name>A0A0N4XEA9_NIPBR</name>
<dbReference type="CDD" id="cd24162">
    <property type="entry name" value="Prp3_C"/>
    <property type="match status" value="1"/>
</dbReference>
<reference evidence="8 9" key="2">
    <citation type="submission" date="2018-11" db="EMBL/GenBank/DDBJ databases">
        <authorList>
            <consortium name="Pathogen Informatics"/>
        </authorList>
    </citation>
    <scope>NUCLEOTIDE SEQUENCE [LARGE SCALE GENOMIC DNA]</scope>
</reference>
<dbReference type="GO" id="GO:0000398">
    <property type="term" value="P:mRNA splicing, via spliceosome"/>
    <property type="evidence" value="ECO:0007669"/>
    <property type="project" value="InterPro"/>
</dbReference>
<keyword evidence="2" id="KW-0507">mRNA processing</keyword>
<comment type="subcellular location">
    <subcellularLocation>
        <location evidence="1">Nucleus</location>
    </subcellularLocation>
</comment>
<protein>
    <submittedName>
        <fullName evidence="10">U4/U6 small nuclear ribonucleoprotein Prp3</fullName>
    </submittedName>
</protein>
<reference evidence="10" key="1">
    <citation type="submission" date="2017-02" db="UniProtKB">
        <authorList>
            <consortium name="WormBaseParasite"/>
        </authorList>
    </citation>
    <scope>IDENTIFICATION</scope>
</reference>
<dbReference type="STRING" id="27835.A0A0N4XEA9"/>
<proteinExistence type="predicted"/>
<evidence type="ECO:0000256" key="1">
    <source>
        <dbReference type="ARBA" id="ARBA00004123"/>
    </source>
</evidence>
<evidence type="ECO:0000256" key="3">
    <source>
        <dbReference type="ARBA" id="ARBA00023187"/>
    </source>
</evidence>
<evidence type="ECO:0000256" key="2">
    <source>
        <dbReference type="ARBA" id="ARBA00022664"/>
    </source>
</evidence>
<accession>A0A0N4XEA9</accession>
<keyword evidence="3" id="KW-0508">mRNA splicing</keyword>
<dbReference type="InterPro" id="IPR013881">
    <property type="entry name" value="Pre-mRNA_splic_Prp3_dom"/>
</dbReference>
<dbReference type="AlphaFoldDB" id="A0A0N4XEA9"/>
<evidence type="ECO:0000313" key="10">
    <source>
        <dbReference type="WBParaSite" id="NBR_0000086101-mRNA-1"/>
    </source>
</evidence>
<evidence type="ECO:0000259" key="7">
    <source>
        <dbReference type="Pfam" id="PF08572"/>
    </source>
</evidence>
<feature type="region of interest" description="Disordered" evidence="5">
    <location>
        <begin position="428"/>
        <end position="449"/>
    </location>
</feature>
<evidence type="ECO:0000313" key="9">
    <source>
        <dbReference type="Proteomes" id="UP000271162"/>
    </source>
</evidence>
<dbReference type="InterPro" id="IPR010541">
    <property type="entry name" value="Prp3_C"/>
</dbReference>
<sequence>MGHGEIEEICDRYLSRKEEQQKVTEAVERCLRKGYDYDKMKDRVLDSIADSHRAHKVISAICTAYPQFRKRTKVRCKEKERESDRDRRRRDDARNVKVEDFVLPIFCYFIFLLLSRAKELMYKAQQEIEERKRQLGLAAAAPALTGSVAPAAPAAKNVALRPQEAQMFIQASMNKKNRVDELKAKLAKASSTINSLVRPNAPVMAPLPDVGPGVTKEREEPMLLEFVDPRIVARPAERKRKMFNFHEKGEFEQLANKQRAVAKLERLQAEISQAAKSTGISSAVKLAMITPAGKSSDDVPDIEWWDSIVLERDSYDEIPATNVETRFLDTISELVEHPIKLKAPTDPLTPQYLKVYLTSRERKKIRRQNRKEMQKERTEMIRIGLAKAPAPKVKISNLMRVLGSDAIQDPTKMEAHVRKQMADRLKRHQQANAERKLTDEQKAAKKTKKIAEDTSLAVHVAVYRVKSLLHPAKKFKVEMNAKQLQMTGVILLHKNINLVVVEGGPKQQKFYKNLMLNRIKWEDEVIGQKKDADKDAPGERNHCQLIWEGQVKRRNFRDFTVVTATIEKQARDLLEKHNVAHYWDVAYSTTVLLEGQDSVPI</sequence>
<dbReference type="GO" id="GO:0046540">
    <property type="term" value="C:U4/U6 x U5 tri-snRNP complex"/>
    <property type="evidence" value="ECO:0007669"/>
    <property type="project" value="InterPro"/>
</dbReference>
<evidence type="ECO:0000256" key="4">
    <source>
        <dbReference type="ARBA" id="ARBA00023242"/>
    </source>
</evidence>
<feature type="domain" description="Pre-mRNA-splicing factor 3" evidence="7">
    <location>
        <begin position="225"/>
        <end position="438"/>
    </location>
</feature>
<dbReference type="InterPro" id="IPR027104">
    <property type="entry name" value="Prp3"/>
</dbReference>
<dbReference type="Pfam" id="PF06544">
    <property type="entry name" value="Prp3_C"/>
    <property type="match status" value="1"/>
</dbReference>
<evidence type="ECO:0000256" key="5">
    <source>
        <dbReference type="SAM" id="MobiDB-lite"/>
    </source>
</evidence>
<dbReference type="PANTHER" id="PTHR14212:SF0">
    <property type="entry name" value="U4_U6 SMALL NUCLEAR RIBONUCLEOPROTEIN PRP3"/>
    <property type="match status" value="1"/>
</dbReference>
<feature type="compositionally biased region" description="Basic and acidic residues" evidence="5">
    <location>
        <begin position="433"/>
        <end position="443"/>
    </location>
</feature>
<keyword evidence="9" id="KW-1185">Reference proteome</keyword>
<dbReference type="Proteomes" id="UP000271162">
    <property type="component" value="Unassembled WGS sequence"/>
</dbReference>
<dbReference type="PANTHER" id="PTHR14212">
    <property type="entry name" value="U4/U6-ASSOCIATED RNA SPLICING FACTOR-RELATED"/>
    <property type="match status" value="1"/>
</dbReference>
<dbReference type="EMBL" id="UYSL01000508">
    <property type="protein sequence ID" value="VDL63940.1"/>
    <property type="molecule type" value="Genomic_DNA"/>
</dbReference>
<keyword evidence="4" id="KW-0539">Nucleus</keyword>
<evidence type="ECO:0000313" key="8">
    <source>
        <dbReference type="EMBL" id="VDL63940.1"/>
    </source>
</evidence>
<evidence type="ECO:0000259" key="6">
    <source>
        <dbReference type="Pfam" id="PF06544"/>
    </source>
</evidence>
<dbReference type="WBParaSite" id="NBR_0000086101-mRNA-1">
    <property type="protein sequence ID" value="NBR_0000086101-mRNA-1"/>
    <property type="gene ID" value="NBR_0000086101"/>
</dbReference>
<feature type="domain" description="Small nuclear ribonucleoprotein Prp3 C-terminal" evidence="6">
    <location>
        <begin position="461"/>
        <end position="586"/>
    </location>
</feature>